<proteinExistence type="predicted"/>
<reference evidence="1" key="1">
    <citation type="submission" date="2024-03" db="EMBL/GenBank/DDBJ databases">
        <title>Novel Streptomyces species of biotechnological and ecological value are a feature of Machair soil.</title>
        <authorList>
            <person name="Prole J.R."/>
            <person name="Goodfellow M."/>
            <person name="Allenby N."/>
            <person name="Ward A.C."/>
        </authorList>
    </citation>
    <scope>NUCLEOTIDE SEQUENCE</scope>
    <source>
        <strain evidence="1">MS1.AVA.4</strain>
    </source>
</reference>
<organism evidence="1 2">
    <name type="scientific">Streptomyces pratisoli</name>
    <dbReference type="NCBI Taxonomy" id="3139917"/>
    <lineage>
        <taxon>Bacteria</taxon>
        <taxon>Bacillati</taxon>
        <taxon>Actinomycetota</taxon>
        <taxon>Actinomycetes</taxon>
        <taxon>Kitasatosporales</taxon>
        <taxon>Streptomycetaceae</taxon>
        <taxon>Streptomyces</taxon>
    </lineage>
</organism>
<comment type="caution">
    <text evidence="1">The sequence shown here is derived from an EMBL/GenBank/DDBJ whole genome shotgun (WGS) entry which is preliminary data.</text>
</comment>
<sequence length="79" mass="8670">MMTERELSRRARHRLAVLRHVEEVSGSVAAGSDAGIADLENTLGLVRDKPFAGQENPWADSVQQEMLSRITDVAHTLAT</sequence>
<keyword evidence="2" id="KW-1185">Reference proteome</keyword>
<name>A0ACC6Q9Q4_9ACTN</name>
<evidence type="ECO:0000313" key="2">
    <source>
        <dbReference type="Proteomes" id="UP001375539"/>
    </source>
</evidence>
<dbReference type="EMBL" id="JBBKAI010000001">
    <property type="protein sequence ID" value="MEJ8655005.1"/>
    <property type="molecule type" value="Genomic_DNA"/>
</dbReference>
<gene>
    <name evidence="1" type="ORF">WKI58_00365</name>
</gene>
<dbReference type="Proteomes" id="UP001375539">
    <property type="component" value="Unassembled WGS sequence"/>
</dbReference>
<accession>A0ACC6Q9Q4</accession>
<evidence type="ECO:0000313" key="1">
    <source>
        <dbReference type="EMBL" id="MEJ8655005.1"/>
    </source>
</evidence>
<protein>
    <submittedName>
        <fullName evidence="1">Uncharacterized protein</fullName>
    </submittedName>
</protein>